<dbReference type="EC" id="2.4.1.132" evidence="3"/>
<dbReference type="EnsemblPlants" id="KQL31013">
    <property type="protein sequence ID" value="KQL31013"/>
    <property type="gene ID" value="SETIT_019298mg"/>
</dbReference>
<keyword evidence="7" id="KW-1185">Reference proteome</keyword>
<dbReference type="Gramene" id="KQL31013">
    <property type="protein sequence ID" value="KQL31013"/>
    <property type="gene ID" value="SETIT_019298mg"/>
</dbReference>
<dbReference type="GO" id="GO:0102704">
    <property type="term" value="F:GDP-Man:Man(2)GlcNAc(2)-PP-Dol alpha-1,6-mannosyltransferase activity"/>
    <property type="evidence" value="ECO:0007669"/>
    <property type="project" value="UniProtKB-UniRule"/>
</dbReference>
<dbReference type="PANTHER" id="PTHR45918:SF1">
    <property type="entry name" value="ALPHA-1,3_1,6-MANNOSYLTRANSFERASE ALG2"/>
    <property type="match status" value="1"/>
</dbReference>
<evidence type="ECO:0000313" key="5">
    <source>
        <dbReference type="EMBL" id="RCV07847.1"/>
    </source>
</evidence>
<dbReference type="AlphaFoldDB" id="K3YYE8"/>
<protein>
    <recommendedName>
        <fullName evidence="3">Alpha-1,3/1,6-mannosyltransferase ALG2</fullName>
        <ecNumber evidence="3">2.4.1.132</ecNumber>
        <ecNumber evidence="3">2.4.1.257</ecNumber>
    </recommendedName>
    <alternativeName>
        <fullName evidence="3">GDP-Man:Man(1)GlcNAc(2)-PP-Dol alpha-1,3-mannosyltransferase</fullName>
    </alternativeName>
</protein>
<dbReference type="EMBL" id="AGNK02000504">
    <property type="status" value="NOT_ANNOTATED_CDS"/>
    <property type="molecule type" value="Genomic_DNA"/>
</dbReference>
<keyword evidence="2 3" id="KW-0808">Transferase</keyword>
<comment type="pathway">
    <text evidence="3">Protein modification; protein glycosylation.</text>
</comment>
<evidence type="ECO:0000313" key="6">
    <source>
        <dbReference type="EnsemblPlants" id="KQL31013"/>
    </source>
</evidence>
<dbReference type="HOGENOM" id="CLU_1100072_0_0_1"/>
<dbReference type="GO" id="GO:0006488">
    <property type="term" value="P:dolichol-linked oligosaccharide biosynthetic process"/>
    <property type="evidence" value="ECO:0000318"/>
    <property type="project" value="GO_Central"/>
</dbReference>
<dbReference type="OrthoDB" id="448893at2759"/>
<dbReference type="SUPFAM" id="SSF53756">
    <property type="entry name" value="UDP-Glycosyltransferase/glycogen phosphorylase"/>
    <property type="match status" value="1"/>
</dbReference>
<dbReference type="eggNOG" id="KOG0853">
    <property type="taxonomic scope" value="Eukaryota"/>
</dbReference>
<feature type="domain" description="Glycosyl transferase family 1" evidence="4">
    <location>
        <begin position="147"/>
        <end position="222"/>
    </location>
</feature>
<comment type="similarity">
    <text evidence="3">Belongs to the glycosyltransferase group 1 family.</text>
</comment>
<dbReference type="GO" id="GO:0000033">
    <property type="term" value="F:alpha-1,3-mannosyltransferase activity"/>
    <property type="evidence" value="ECO:0000318"/>
    <property type="project" value="GO_Central"/>
</dbReference>
<gene>
    <name evidence="5" type="ORF">SETIT_1G278700v2</name>
</gene>
<dbReference type="GO" id="GO:0012505">
    <property type="term" value="C:endomembrane system"/>
    <property type="evidence" value="ECO:0000318"/>
    <property type="project" value="GO_Central"/>
</dbReference>
<dbReference type="PANTHER" id="PTHR45918">
    <property type="entry name" value="ALPHA-1,3/1,6-MANNOSYLTRANSFERASE ALG2"/>
    <property type="match status" value="1"/>
</dbReference>
<name>K3YYE8_SETIT</name>
<evidence type="ECO:0000256" key="2">
    <source>
        <dbReference type="ARBA" id="ARBA00022679"/>
    </source>
</evidence>
<reference evidence="5" key="2">
    <citation type="submission" date="2015-07" db="EMBL/GenBank/DDBJ databases">
        <authorList>
            <person name="Noorani M."/>
        </authorList>
    </citation>
    <scope>NUCLEOTIDE SEQUENCE</scope>
    <source>
        <strain evidence="5">Yugu1</strain>
    </source>
</reference>
<dbReference type="STRING" id="4555.K3YYE8"/>
<evidence type="ECO:0000256" key="3">
    <source>
        <dbReference type="RuleBase" id="RU367136"/>
    </source>
</evidence>
<dbReference type="GO" id="GO:0004378">
    <property type="term" value="F:GDP-Man:Man(1)GlcNAc(2)-PP-Dol alpha-1,3-mannosyltransferase activity"/>
    <property type="evidence" value="ECO:0007669"/>
    <property type="project" value="UniProtKB-UniRule"/>
</dbReference>
<accession>K3YYE8</accession>
<dbReference type="EC" id="2.4.1.257" evidence="3"/>
<dbReference type="Gene3D" id="3.40.50.2000">
    <property type="entry name" value="Glycogen Phosphorylase B"/>
    <property type="match status" value="1"/>
</dbReference>
<proteinExistence type="inferred from homology"/>
<reference evidence="5 7" key="1">
    <citation type="journal article" date="2012" name="Nat. Biotechnol.">
        <title>Reference genome sequence of the model plant Setaria.</title>
        <authorList>
            <person name="Bennetzen J.L."/>
            <person name="Schmutz J."/>
            <person name="Wang H."/>
            <person name="Percifield R."/>
            <person name="Hawkins J."/>
            <person name="Pontaroli A.C."/>
            <person name="Estep M."/>
            <person name="Feng L."/>
            <person name="Vaughn J.N."/>
            <person name="Grimwood J."/>
            <person name="Jenkins J."/>
            <person name="Barry K."/>
            <person name="Lindquist E."/>
            <person name="Hellsten U."/>
            <person name="Deshpande S."/>
            <person name="Wang X."/>
            <person name="Wu X."/>
            <person name="Mitros T."/>
            <person name="Triplett J."/>
            <person name="Yang X."/>
            <person name="Ye C.Y."/>
            <person name="Mauro-Herrera M."/>
            <person name="Wang L."/>
            <person name="Li P."/>
            <person name="Sharma M."/>
            <person name="Sharma R."/>
            <person name="Ronald P.C."/>
            <person name="Panaud O."/>
            <person name="Kellogg E.A."/>
            <person name="Brutnell T.P."/>
            <person name="Doust A.N."/>
            <person name="Tuskan G.A."/>
            <person name="Rokhsar D."/>
            <person name="Devos K.M."/>
        </authorList>
    </citation>
    <scope>NUCLEOTIDE SEQUENCE [LARGE SCALE GENOMIC DNA]</scope>
    <source>
        <strain evidence="7">cv. Yugu1</strain>
        <strain evidence="5">Yugu1</strain>
    </source>
</reference>
<dbReference type="UniPathway" id="UPA00378"/>
<dbReference type="Proteomes" id="UP000004995">
    <property type="component" value="Unassembled WGS sequence"/>
</dbReference>
<dbReference type="Pfam" id="PF00534">
    <property type="entry name" value="Glycos_transf_1"/>
    <property type="match status" value="1"/>
</dbReference>
<dbReference type="InterPro" id="IPR027054">
    <property type="entry name" value="ALG2"/>
</dbReference>
<evidence type="ECO:0000313" key="7">
    <source>
        <dbReference type="Proteomes" id="UP000004995"/>
    </source>
</evidence>
<dbReference type="InterPro" id="IPR001296">
    <property type="entry name" value="Glyco_trans_1"/>
</dbReference>
<evidence type="ECO:0000256" key="1">
    <source>
        <dbReference type="ARBA" id="ARBA00022676"/>
    </source>
</evidence>
<keyword evidence="1 3" id="KW-0328">Glycosyltransferase</keyword>
<comment type="catalytic activity">
    <reaction evidence="3">
        <text>an alpha-D-Man-(1-&gt;3)-beta-D-Man-(1-&gt;4)-beta-D-GlcNAc-(1-&gt;4)-alpha-D-GlcNAc-diphospho-di-trans,poly-cis-dolichol + GDP-alpha-D-mannose = an alpha-D-Man-(1-&gt;3)-[alpha-D-Man-(1-&gt;6)]-beta-D-Man-(1-&gt;4)-beta-D-GlcNAc-(1-&gt;4)-alpha-D-GlcNAc-diphospho-di-trans,poly-cis-dolichol + GDP + H(+)</text>
        <dbReference type="Rhea" id="RHEA:29519"/>
        <dbReference type="Rhea" id="RHEA-COMP:19513"/>
        <dbReference type="Rhea" id="RHEA-COMP:19515"/>
        <dbReference type="ChEBI" id="CHEBI:15378"/>
        <dbReference type="ChEBI" id="CHEBI:57527"/>
        <dbReference type="ChEBI" id="CHEBI:58189"/>
        <dbReference type="ChEBI" id="CHEBI:132510"/>
        <dbReference type="ChEBI" id="CHEBI:132511"/>
        <dbReference type="EC" id="2.4.1.257"/>
    </reaction>
    <physiologicalReaction direction="left-to-right" evidence="3">
        <dbReference type="Rhea" id="RHEA:29520"/>
    </physiologicalReaction>
</comment>
<comment type="function">
    <text evidence="3">Mannosylates Man(2)GlcNAc(2)-dolichol diphosphate and Man(1)GlcNAc(2)-dolichol diphosphate to form Man(3)GlcNAc(2)-dolichol diphosphate.</text>
</comment>
<organism evidence="6 7">
    <name type="scientific">Setaria italica</name>
    <name type="common">Foxtail millet</name>
    <name type="synonym">Panicum italicum</name>
    <dbReference type="NCBI Taxonomy" id="4555"/>
    <lineage>
        <taxon>Eukaryota</taxon>
        <taxon>Viridiplantae</taxon>
        <taxon>Streptophyta</taxon>
        <taxon>Embryophyta</taxon>
        <taxon>Tracheophyta</taxon>
        <taxon>Spermatophyta</taxon>
        <taxon>Magnoliopsida</taxon>
        <taxon>Liliopsida</taxon>
        <taxon>Poales</taxon>
        <taxon>Poaceae</taxon>
        <taxon>PACMAD clade</taxon>
        <taxon>Panicoideae</taxon>
        <taxon>Panicodae</taxon>
        <taxon>Paniceae</taxon>
        <taxon>Cenchrinae</taxon>
        <taxon>Setaria</taxon>
    </lineage>
</organism>
<dbReference type="GO" id="GO:0005789">
    <property type="term" value="C:endoplasmic reticulum membrane"/>
    <property type="evidence" value="ECO:0007669"/>
    <property type="project" value="UniProtKB-SubCell"/>
</dbReference>
<sequence length="253" mass="28299">MVDVACQLTAHGHNVQLFTSHHDKTRCFEENVSDKLMHRYYLSASFQSVFCCHFPDLLLALHTYSSKLQKLYRKPIGKLGLILSCATVFQSCDACMADLIPVNSKLNFLPINCFERKKKLVLTISAFALINSVVSMPSSGHDKHQKENVEYLEPRRLAVTEGVSDHFTFDEHFGIVPLEAMAAKKPVIACNSGGPVETIANELTGFICEPSPIELLKAISTLSTELYGAEFSTRKFGDLLNCYVLNVYNQRTE</sequence>
<comment type="subcellular location">
    <subcellularLocation>
        <location evidence="3">Endoplasmic reticulum membrane</location>
        <topology evidence="3">Single-pass membrane protein</topology>
    </subcellularLocation>
</comment>
<dbReference type="EMBL" id="CM003528">
    <property type="protein sequence ID" value="RCV07847.1"/>
    <property type="molecule type" value="Genomic_DNA"/>
</dbReference>
<reference evidence="6" key="3">
    <citation type="submission" date="2018-08" db="UniProtKB">
        <authorList>
            <consortium name="EnsemblPlants"/>
        </authorList>
    </citation>
    <scope>IDENTIFICATION</scope>
    <source>
        <strain evidence="6">Yugu1</strain>
    </source>
</reference>
<comment type="catalytic activity">
    <reaction evidence="3">
        <text>a beta-D-Man-(1-&gt;4)-beta-D-GlcNAc-(1-&gt;4)-alpha-D-GlcNAc-diphospho-di-trans,poly-cis-dolichol + GDP-alpha-D-mannose = an alpha-D-Man-(1-&gt;3)-beta-D-Man-(1-&gt;4)-beta-D-GlcNAc-(1-&gt;4)-alpha-D-GlcNAc-diphospho-di-trans,poly-cis-dolichol + GDP + H(+)</text>
        <dbReference type="Rhea" id="RHEA:29515"/>
        <dbReference type="Rhea" id="RHEA-COMP:19511"/>
        <dbReference type="Rhea" id="RHEA-COMP:19513"/>
        <dbReference type="ChEBI" id="CHEBI:15378"/>
        <dbReference type="ChEBI" id="CHEBI:57527"/>
        <dbReference type="ChEBI" id="CHEBI:58189"/>
        <dbReference type="ChEBI" id="CHEBI:58472"/>
        <dbReference type="ChEBI" id="CHEBI:132510"/>
        <dbReference type="EC" id="2.4.1.132"/>
    </reaction>
    <physiologicalReaction direction="left-to-right" evidence="3">
        <dbReference type="Rhea" id="RHEA:29516"/>
    </physiologicalReaction>
</comment>
<evidence type="ECO:0000259" key="4">
    <source>
        <dbReference type="Pfam" id="PF00534"/>
    </source>
</evidence>